<feature type="region of interest" description="Disordered" evidence="1">
    <location>
        <begin position="208"/>
        <end position="236"/>
    </location>
</feature>
<dbReference type="AlphaFoldDB" id="A0A0F9FY99"/>
<protein>
    <submittedName>
        <fullName evidence="2">Uncharacterized protein</fullName>
    </submittedName>
</protein>
<accession>A0A0F9FY99</accession>
<proteinExistence type="predicted"/>
<dbReference type="EMBL" id="LAZR01028528">
    <property type="protein sequence ID" value="KKL62315.1"/>
    <property type="molecule type" value="Genomic_DNA"/>
</dbReference>
<feature type="compositionally biased region" description="Pro residues" evidence="1">
    <location>
        <begin position="8"/>
        <end position="23"/>
    </location>
</feature>
<evidence type="ECO:0000256" key="1">
    <source>
        <dbReference type="SAM" id="MobiDB-lite"/>
    </source>
</evidence>
<name>A0A0F9FY99_9ZZZZ</name>
<feature type="region of interest" description="Disordered" evidence="1">
    <location>
        <begin position="1"/>
        <end position="27"/>
    </location>
</feature>
<comment type="caution">
    <text evidence="2">The sequence shown here is derived from an EMBL/GenBank/DDBJ whole genome shotgun (WGS) entry which is preliminary data.</text>
</comment>
<gene>
    <name evidence="2" type="ORF">LCGC14_2186410</name>
</gene>
<reference evidence="2" key="1">
    <citation type="journal article" date="2015" name="Nature">
        <title>Complex archaea that bridge the gap between prokaryotes and eukaryotes.</title>
        <authorList>
            <person name="Spang A."/>
            <person name="Saw J.H."/>
            <person name="Jorgensen S.L."/>
            <person name="Zaremba-Niedzwiedzka K."/>
            <person name="Martijn J."/>
            <person name="Lind A.E."/>
            <person name="van Eijk R."/>
            <person name="Schleper C."/>
            <person name="Guy L."/>
            <person name="Ettema T.J."/>
        </authorList>
    </citation>
    <scope>NUCLEOTIDE SEQUENCE</scope>
</reference>
<sequence>MNDRKEPTPPPAGSVKPPPPAPPAENTAVATIPKQSIEQIMLQRVEPSSIMKAYQAANEVQRARIAAEASGEIAKISWGEKLPQDVRFQVARWCLAHRVDPQRHITILGNRIYDNAEYYIDRCAETGMVERAERIIMAPLDHRTFNVDMVGEKNAKDLLALQYAVNTARLELQVRYGLPDDINEFPDKTAAVLIRLHLRDGRTFEGWNMAGSRGRKKQSRHGPGGDYDPVGDQEPVKTATTRAWRKAAKDFIPFAAETFAEEGVGLEHIEQRLADERERTKALEAQGITNTMGDRLPLESLAMIDEGYPGSTKPEGPVEGLKEITTPFDLVETDEAILEEDAQLALE</sequence>
<organism evidence="2">
    <name type="scientific">marine sediment metagenome</name>
    <dbReference type="NCBI Taxonomy" id="412755"/>
    <lineage>
        <taxon>unclassified sequences</taxon>
        <taxon>metagenomes</taxon>
        <taxon>ecological metagenomes</taxon>
    </lineage>
</organism>
<evidence type="ECO:0000313" key="2">
    <source>
        <dbReference type="EMBL" id="KKL62315.1"/>
    </source>
</evidence>